<comment type="caution">
    <text evidence="11">The sequence shown here is derived from an EMBL/GenBank/DDBJ whole genome shotgun (WGS) entry which is preliminary data.</text>
</comment>
<keyword evidence="6 8" id="KW-0378">Hydrolase</keyword>
<dbReference type="PANTHER" id="PTHR11437">
    <property type="entry name" value="RIBONUCLEASE"/>
    <property type="match status" value="1"/>
</dbReference>
<evidence type="ECO:0000256" key="4">
    <source>
        <dbReference type="ARBA" id="ARBA00022722"/>
    </source>
</evidence>
<dbReference type="EMBL" id="JAYMGO010000022">
    <property type="protein sequence ID" value="KAL1251711.1"/>
    <property type="molecule type" value="Genomic_DNA"/>
</dbReference>
<dbReference type="InterPro" id="IPR023411">
    <property type="entry name" value="RNaseA_AS"/>
</dbReference>
<dbReference type="InterPro" id="IPR023412">
    <property type="entry name" value="RNaseA_domain"/>
</dbReference>
<evidence type="ECO:0000256" key="6">
    <source>
        <dbReference type="ARBA" id="ARBA00022801"/>
    </source>
</evidence>
<dbReference type="Proteomes" id="UP001558613">
    <property type="component" value="Unassembled WGS sequence"/>
</dbReference>
<dbReference type="PROSITE" id="PS00127">
    <property type="entry name" value="RNASE_PANCREATIC"/>
    <property type="match status" value="1"/>
</dbReference>
<feature type="region of interest" description="Disordered" evidence="9">
    <location>
        <begin position="53"/>
        <end position="81"/>
    </location>
</feature>
<reference evidence="11 12" key="1">
    <citation type="submission" date="2023-09" db="EMBL/GenBank/DDBJ databases">
        <authorList>
            <person name="Wang M."/>
        </authorList>
    </citation>
    <scope>NUCLEOTIDE SEQUENCE [LARGE SCALE GENOMIC DNA]</scope>
    <source>
        <strain evidence="11">GT-2023</strain>
        <tissue evidence="11">Liver</tissue>
    </source>
</reference>
<keyword evidence="4 8" id="KW-0540">Nuclease</keyword>
<evidence type="ECO:0000259" key="10">
    <source>
        <dbReference type="SMART" id="SM00092"/>
    </source>
</evidence>
<accession>A0ABR3LI44</accession>
<comment type="subcellular location">
    <subcellularLocation>
        <location evidence="1">Secreted</location>
    </subcellularLocation>
</comment>
<dbReference type="Gene3D" id="3.10.130.10">
    <property type="entry name" value="Ribonuclease A-like domain"/>
    <property type="match status" value="1"/>
</dbReference>
<evidence type="ECO:0000256" key="5">
    <source>
        <dbReference type="ARBA" id="ARBA00022759"/>
    </source>
</evidence>
<evidence type="ECO:0000313" key="12">
    <source>
        <dbReference type="Proteomes" id="UP001558613"/>
    </source>
</evidence>
<keyword evidence="3" id="KW-0964">Secreted</keyword>
<keyword evidence="12" id="KW-1185">Reference proteome</keyword>
<dbReference type="SMART" id="SM00092">
    <property type="entry name" value="RNAse_Pc"/>
    <property type="match status" value="1"/>
</dbReference>
<dbReference type="InterPro" id="IPR001427">
    <property type="entry name" value="RNaseA"/>
</dbReference>
<evidence type="ECO:0000313" key="11">
    <source>
        <dbReference type="EMBL" id="KAL1251711.1"/>
    </source>
</evidence>
<dbReference type="SUPFAM" id="SSF54076">
    <property type="entry name" value="RNase A-like"/>
    <property type="match status" value="1"/>
</dbReference>
<evidence type="ECO:0000256" key="9">
    <source>
        <dbReference type="SAM" id="MobiDB-lite"/>
    </source>
</evidence>
<evidence type="ECO:0000256" key="3">
    <source>
        <dbReference type="ARBA" id="ARBA00022525"/>
    </source>
</evidence>
<evidence type="ECO:0000256" key="2">
    <source>
        <dbReference type="ARBA" id="ARBA00005600"/>
    </source>
</evidence>
<evidence type="ECO:0000256" key="7">
    <source>
        <dbReference type="ARBA" id="ARBA00023157"/>
    </source>
</evidence>
<proteinExistence type="inferred from homology"/>
<dbReference type="CDD" id="cd06265">
    <property type="entry name" value="RNase_A_canonical"/>
    <property type="match status" value="1"/>
</dbReference>
<dbReference type="PRINTS" id="PR00794">
    <property type="entry name" value="RIBONUCLEASE"/>
</dbReference>
<comment type="similarity">
    <text evidence="2 8">Belongs to the pancreatic ribonuclease family.</text>
</comment>
<organism evidence="11 12">
    <name type="scientific">Cirrhinus molitorella</name>
    <name type="common">mud carp</name>
    <dbReference type="NCBI Taxonomy" id="172907"/>
    <lineage>
        <taxon>Eukaryota</taxon>
        <taxon>Metazoa</taxon>
        <taxon>Chordata</taxon>
        <taxon>Craniata</taxon>
        <taxon>Vertebrata</taxon>
        <taxon>Euteleostomi</taxon>
        <taxon>Actinopterygii</taxon>
        <taxon>Neopterygii</taxon>
        <taxon>Teleostei</taxon>
        <taxon>Ostariophysi</taxon>
        <taxon>Cypriniformes</taxon>
        <taxon>Cyprinidae</taxon>
        <taxon>Labeoninae</taxon>
        <taxon>Labeonini</taxon>
        <taxon>Cirrhinus</taxon>
    </lineage>
</organism>
<dbReference type="InterPro" id="IPR036816">
    <property type="entry name" value="RNaseA-like_dom_sf"/>
</dbReference>
<name>A0ABR3LI44_9TELE</name>
<keyword evidence="5 8" id="KW-0255">Endonuclease</keyword>
<evidence type="ECO:0000256" key="8">
    <source>
        <dbReference type="RuleBase" id="RU000651"/>
    </source>
</evidence>
<sequence length="397" mass="45223">MQLMQKQYIRTAAIIKRHPTAAERSTMYNNEFADVQMLSLVADGIVEHTAVGKPGETEERPGQEANHSPQNPQAHDEDGSRNSIIDVSEDMKHQTEEEGTETGLLQWQGRSGRGLITMWTRDRKQQMKEQTDFTKNPFKYLLKLLDDVRSGQLKATKEEVEEHEVLSTKIIEDAKNNCGDLAVLWLDLMNAYGRIPHKLADFTLKTYHVPEHFQKLLKCYYNNFNMCFTCGDFTTEWQRLENNKVMEIHQSAVILLLVLAASFTAYGQPDDIKPRYQKFLNQHLGPHVSEHDCDKEISKRGITASGTANGCKEVNTFIQANKNDIKVVCGRGGTPQDRNLFKSNQPFPVVTCKLQSGQRHSNCQYRGKKSTRYIVLGCDREWPVHYEEAMINGLTAG</sequence>
<dbReference type="PANTHER" id="PTHR11437:SF10">
    <property type="entry name" value="ANGIOGENIN-RELATED"/>
    <property type="match status" value="1"/>
</dbReference>
<feature type="domain" description="Ribonuclease A-domain" evidence="10">
    <location>
        <begin position="272"/>
        <end position="390"/>
    </location>
</feature>
<keyword evidence="7" id="KW-1015">Disulfide bond</keyword>
<dbReference type="Pfam" id="PF00074">
    <property type="entry name" value="RnaseA"/>
    <property type="match status" value="1"/>
</dbReference>
<gene>
    <name evidence="11" type="ORF">QQF64_019507</name>
</gene>
<protein>
    <recommendedName>
        <fullName evidence="10">Ribonuclease A-domain domain-containing protein</fullName>
    </recommendedName>
</protein>
<evidence type="ECO:0000256" key="1">
    <source>
        <dbReference type="ARBA" id="ARBA00004613"/>
    </source>
</evidence>